<evidence type="ECO:0000313" key="2">
    <source>
        <dbReference type="EMBL" id="OGI50540.1"/>
    </source>
</evidence>
<name>A0A1F6TZL0_9PROT</name>
<keyword evidence="2" id="KW-0808">Transferase</keyword>
<dbReference type="STRING" id="1817768.A3A87_05665"/>
<dbReference type="InterPro" id="IPR050508">
    <property type="entry name" value="Methyltransf_Superfamily"/>
</dbReference>
<evidence type="ECO:0000313" key="3">
    <source>
        <dbReference type="Proteomes" id="UP000179037"/>
    </source>
</evidence>
<dbReference type="InterPro" id="IPR029063">
    <property type="entry name" value="SAM-dependent_MTases_sf"/>
</dbReference>
<feature type="domain" description="Methyltransferase" evidence="1">
    <location>
        <begin position="59"/>
        <end position="156"/>
    </location>
</feature>
<dbReference type="CDD" id="cd02440">
    <property type="entry name" value="AdoMet_MTases"/>
    <property type="match status" value="1"/>
</dbReference>
<protein>
    <submittedName>
        <fullName evidence="2">SAM-dependent methyltransferase</fullName>
    </submittedName>
</protein>
<dbReference type="Pfam" id="PF13649">
    <property type="entry name" value="Methyltransf_25"/>
    <property type="match status" value="1"/>
</dbReference>
<sequence>MREAGSLSGKEGESVPHTRGAVMNWQALFYDLGCRLVGLGENFRRETLRHAALQDGDHVLDVGCGTGVLTRLAAEAVGPDGSVIGIDPAPRMIAVARRQAACAGSRAQFQRGVIERLPFADASFDVVLASLMLHHLPPDLKRDGLREVYRVLKSGGRLVAVDLDRPGRRAWWLVAWPFLMSRFIGDNLRGRIPHYLREAGFGPAVRAGCRFSLITTWVARKPL</sequence>
<reference evidence="2 3" key="1">
    <citation type="journal article" date="2016" name="Nat. Commun.">
        <title>Thousands of microbial genomes shed light on interconnected biogeochemical processes in an aquifer system.</title>
        <authorList>
            <person name="Anantharaman K."/>
            <person name="Brown C.T."/>
            <person name="Hug L.A."/>
            <person name="Sharon I."/>
            <person name="Castelle C.J."/>
            <person name="Probst A.J."/>
            <person name="Thomas B.C."/>
            <person name="Singh A."/>
            <person name="Wilkins M.J."/>
            <person name="Karaoz U."/>
            <person name="Brodie E.L."/>
            <person name="Williams K.H."/>
            <person name="Hubbard S.S."/>
            <person name="Banfield J.F."/>
        </authorList>
    </citation>
    <scope>NUCLEOTIDE SEQUENCE [LARGE SCALE GENOMIC DNA]</scope>
</reference>
<keyword evidence="2" id="KW-0489">Methyltransferase</keyword>
<dbReference type="PANTHER" id="PTHR42912">
    <property type="entry name" value="METHYLTRANSFERASE"/>
    <property type="match status" value="1"/>
</dbReference>
<accession>A0A1F6TZL0</accession>
<comment type="caution">
    <text evidence="2">The sequence shown here is derived from an EMBL/GenBank/DDBJ whole genome shotgun (WGS) entry which is preliminary data.</text>
</comment>
<dbReference type="GO" id="GO:0008168">
    <property type="term" value="F:methyltransferase activity"/>
    <property type="evidence" value="ECO:0007669"/>
    <property type="project" value="UniProtKB-KW"/>
</dbReference>
<dbReference type="Proteomes" id="UP000179037">
    <property type="component" value="Unassembled WGS sequence"/>
</dbReference>
<dbReference type="Gene3D" id="3.40.50.150">
    <property type="entry name" value="Vaccinia Virus protein VP39"/>
    <property type="match status" value="1"/>
</dbReference>
<organism evidence="2 3">
    <name type="scientific">Candidatus Muproteobacteria bacterium RIFCSPLOWO2_01_FULL_60_18</name>
    <dbReference type="NCBI Taxonomy" id="1817768"/>
    <lineage>
        <taxon>Bacteria</taxon>
        <taxon>Pseudomonadati</taxon>
        <taxon>Pseudomonadota</taxon>
        <taxon>Candidatus Muproteobacteria</taxon>
    </lineage>
</organism>
<dbReference type="GO" id="GO:0032259">
    <property type="term" value="P:methylation"/>
    <property type="evidence" value="ECO:0007669"/>
    <property type="project" value="UniProtKB-KW"/>
</dbReference>
<evidence type="ECO:0000259" key="1">
    <source>
        <dbReference type="Pfam" id="PF13649"/>
    </source>
</evidence>
<dbReference type="InterPro" id="IPR041698">
    <property type="entry name" value="Methyltransf_25"/>
</dbReference>
<proteinExistence type="predicted"/>
<dbReference type="SUPFAM" id="SSF53335">
    <property type="entry name" value="S-adenosyl-L-methionine-dependent methyltransferases"/>
    <property type="match status" value="1"/>
</dbReference>
<gene>
    <name evidence="2" type="ORF">A3A87_05665</name>
</gene>
<dbReference type="EMBL" id="MFTC01000067">
    <property type="protein sequence ID" value="OGI50540.1"/>
    <property type="molecule type" value="Genomic_DNA"/>
</dbReference>
<dbReference type="AlphaFoldDB" id="A0A1F6TZL0"/>